<protein>
    <submittedName>
        <fullName evidence="3">Uncharacterized protein</fullName>
    </submittedName>
</protein>
<feature type="region of interest" description="Disordered" evidence="1">
    <location>
        <begin position="66"/>
        <end position="89"/>
    </location>
</feature>
<comment type="caution">
    <text evidence="3">The sequence shown here is derived from an EMBL/GenBank/DDBJ whole genome shotgun (WGS) entry which is preliminary data.</text>
</comment>
<evidence type="ECO:0000256" key="1">
    <source>
        <dbReference type="SAM" id="MobiDB-lite"/>
    </source>
</evidence>
<accession>A0A368BMM7</accession>
<sequence>MRLTKILIFFLTLNFIYSCASTEDALYETERKAKIDKLKNECDFVSVDYIEGEEIYICNTSGSRIKKSTTPPVENEVKEKEIPEQPSNG</sequence>
<gene>
    <name evidence="3" type="ORF">DBW97_03515</name>
</gene>
<dbReference type="AlphaFoldDB" id="A0A368BMM7"/>
<dbReference type="Proteomes" id="UP000252147">
    <property type="component" value="Unassembled WGS sequence"/>
</dbReference>
<feature type="chain" id="PRO_5016638054" evidence="2">
    <location>
        <begin position="21"/>
        <end position="89"/>
    </location>
</feature>
<dbReference type="EMBL" id="QOPD01000005">
    <property type="protein sequence ID" value="RCL38112.1"/>
    <property type="molecule type" value="Genomic_DNA"/>
</dbReference>
<evidence type="ECO:0000313" key="4">
    <source>
        <dbReference type="Proteomes" id="UP000252147"/>
    </source>
</evidence>
<name>A0A368BMM7_9GAMM</name>
<organism evidence="3 4">
    <name type="scientific">SAR86 cluster bacterium</name>
    <dbReference type="NCBI Taxonomy" id="2030880"/>
    <lineage>
        <taxon>Bacteria</taxon>
        <taxon>Pseudomonadati</taxon>
        <taxon>Pseudomonadota</taxon>
        <taxon>Gammaproteobacteria</taxon>
        <taxon>SAR86 cluster</taxon>
    </lineage>
</organism>
<keyword evidence="2" id="KW-0732">Signal</keyword>
<dbReference type="PROSITE" id="PS51257">
    <property type="entry name" value="PROKAR_LIPOPROTEIN"/>
    <property type="match status" value="1"/>
</dbReference>
<proteinExistence type="predicted"/>
<reference evidence="3 4" key="1">
    <citation type="journal article" date="2018" name="Microbiome">
        <title>Fine metagenomic profile of the Mediterranean stratified and mixed water columns revealed by assembly and recruitment.</title>
        <authorList>
            <person name="Haro-Moreno J.M."/>
            <person name="Lopez-Perez M."/>
            <person name="De La Torre J.R."/>
            <person name="Picazo A."/>
            <person name="Camacho A."/>
            <person name="Rodriguez-Valera F."/>
        </authorList>
    </citation>
    <scope>NUCLEOTIDE SEQUENCE [LARGE SCALE GENOMIC DNA]</scope>
    <source>
        <strain evidence="3">MED-G83</strain>
    </source>
</reference>
<evidence type="ECO:0000256" key="2">
    <source>
        <dbReference type="SAM" id="SignalP"/>
    </source>
</evidence>
<evidence type="ECO:0000313" key="3">
    <source>
        <dbReference type="EMBL" id="RCL38112.1"/>
    </source>
</evidence>
<feature type="signal peptide" evidence="2">
    <location>
        <begin position="1"/>
        <end position="20"/>
    </location>
</feature>